<dbReference type="Pfam" id="PF01557">
    <property type="entry name" value="FAA_hydrolase"/>
    <property type="match status" value="1"/>
</dbReference>
<name>A0A7W4KC54_9PROT</name>
<dbReference type="GO" id="GO:0005737">
    <property type="term" value="C:cytoplasm"/>
    <property type="evidence" value="ECO:0007669"/>
    <property type="project" value="TreeGrafter"/>
</dbReference>
<dbReference type="PANTHER" id="PTHR30143">
    <property type="entry name" value="ACID HYDRATASE"/>
    <property type="match status" value="1"/>
</dbReference>
<dbReference type="InterPro" id="IPR011234">
    <property type="entry name" value="Fumarylacetoacetase-like_C"/>
</dbReference>
<dbReference type="RefSeq" id="WP_182948021.1">
    <property type="nucleotide sequence ID" value="NZ_JABEQK010000002.1"/>
</dbReference>
<evidence type="ECO:0000313" key="3">
    <source>
        <dbReference type="EMBL" id="MBB2204208.1"/>
    </source>
</evidence>
<dbReference type="InterPro" id="IPR036663">
    <property type="entry name" value="Fumarylacetoacetase_C_sf"/>
</dbReference>
<dbReference type="InterPro" id="IPR050772">
    <property type="entry name" value="Hydratase-Decarb/MhpD_sf"/>
</dbReference>
<evidence type="ECO:0000259" key="2">
    <source>
        <dbReference type="Pfam" id="PF01557"/>
    </source>
</evidence>
<proteinExistence type="predicted"/>
<dbReference type="SUPFAM" id="SSF56529">
    <property type="entry name" value="FAH"/>
    <property type="match status" value="1"/>
</dbReference>
<evidence type="ECO:0000313" key="4">
    <source>
        <dbReference type="Proteomes" id="UP000540556"/>
    </source>
</evidence>
<dbReference type="AlphaFoldDB" id="A0A7W4KC54"/>
<sequence length="251" mass="26532">MASVERTAQAFLRVRAGAPPLQNLPDHDHVASPDEAYRIQHATLRALGGRIAGWKVGARSPDSEPATAPILDATLFDTATILPRGLCRLIGVEAEIAYRFGRALPPRETPYTADDVRDAIASVHPAIEILDTRFATPGSQPPFDHLADQQSHGALFVGPALTDWHALVPTQERVTLTIDGRVAVDHVGGNSAGDPIRMLVWLAAHAARHAGGLAAGTVVTTGSTSGTIFVEPGTRVRAAFTHLGSLSLTCD</sequence>
<gene>
    <name evidence="3" type="ORF">HLH27_04140</name>
</gene>
<dbReference type="Proteomes" id="UP000540556">
    <property type="component" value="Unassembled WGS sequence"/>
</dbReference>
<evidence type="ECO:0000256" key="1">
    <source>
        <dbReference type="ARBA" id="ARBA00023239"/>
    </source>
</evidence>
<dbReference type="EMBL" id="JABEQK010000002">
    <property type="protein sequence ID" value="MBB2204208.1"/>
    <property type="molecule type" value="Genomic_DNA"/>
</dbReference>
<accession>A0A7W4KC54</accession>
<keyword evidence="4" id="KW-1185">Reference proteome</keyword>
<keyword evidence="1" id="KW-0456">Lyase</keyword>
<dbReference type="Gene3D" id="3.90.850.10">
    <property type="entry name" value="Fumarylacetoacetase-like, C-terminal domain"/>
    <property type="match status" value="1"/>
</dbReference>
<feature type="domain" description="Fumarylacetoacetase-like C-terminal" evidence="2">
    <location>
        <begin position="80"/>
        <end position="247"/>
    </location>
</feature>
<dbReference type="PANTHER" id="PTHR30143:SF0">
    <property type="entry name" value="2-KETO-4-PENTENOATE HYDRATASE"/>
    <property type="match status" value="1"/>
</dbReference>
<comment type="caution">
    <text evidence="3">The sequence shown here is derived from an EMBL/GenBank/DDBJ whole genome shotgun (WGS) entry which is preliminary data.</text>
</comment>
<organism evidence="3 4">
    <name type="scientific">Gluconacetobacter takamatsuzukensis</name>
    <dbReference type="NCBI Taxonomy" id="1286190"/>
    <lineage>
        <taxon>Bacteria</taxon>
        <taxon>Pseudomonadati</taxon>
        <taxon>Pseudomonadota</taxon>
        <taxon>Alphaproteobacteria</taxon>
        <taxon>Acetobacterales</taxon>
        <taxon>Acetobacteraceae</taxon>
        <taxon>Gluconacetobacter</taxon>
    </lineage>
</organism>
<protein>
    <submittedName>
        <fullName evidence="3">2-keto-4-pentenoate hydratase</fullName>
    </submittedName>
</protein>
<dbReference type="GO" id="GO:0008684">
    <property type="term" value="F:2-oxopent-4-enoate hydratase activity"/>
    <property type="evidence" value="ECO:0007669"/>
    <property type="project" value="TreeGrafter"/>
</dbReference>
<reference evidence="3 4" key="1">
    <citation type="submission" date="2020-04" db="EMBL/GenBank/DDBJ databases">
        <title>Description of novel Gluconacetobacter.</title>
        <authorList>
            <person name="Sombolestani A."/>
        </authorList>
    </citation>
    <scope>NUCLEOTIDE SEQUENCE [LARGE SCALE GENOMIC DNA]</scope>
    <source>
        <strain evidence="3 4">LMG 27800</strain>
    </source>
</reference>